<reference evidence="5 6" key="1">
    <citation type="journal article" date="2018" name="MBio">
        <title>Comparative Genomics Reveals the Core Gene Toolbox for the Fungus-Insect Symbiosis.</title>
        <authorList>
            <person name="Wang Y."/>
            <person name="Stata M."/>
            <person name="Wang W."/>
            <person name="Stajich J.E."/>
            <person name="White M.M."/>
            <person name="Moncalvo J.M."/>
        </authorList>
    </citation>
    <scope>NUCLEOTIDE SEQUENCE [LARGE SCALE GENOMIC DNA]</scope>
    <source>
        <strain evidence="5 6">SWE-8-4</strain>
    </source>
</reference>
<evidence type="ECO:0000256" key="3">
    <source>
        <dbReference type="ARBA" id="ARBA00022917"/>
    </source>
</evidence>
<evidence type="ECO:0000256" key="2">
    <source>
        <dbReference type="ARBA" id="ARBA00022540"/>
    </source>
</evidence>
<proteinExistence type="predicted"/>
<dbReference type="GO" id="GO:0005852">
    <property type="term" value="C:eukaryotic translation initiation factor 3 complex"/>
    <property type="evidence" value="ECO:0007669"/>
    <property type="project" value="InterPro"/>
</dbReference>
<dbReference type="InterPro" id="IPR000555">
    <property type="entry name" value="JAMM/MPN+_dom"/>
</dbReference>
<dbReference type="Pfam" id="PF19445">
    <property type="entry name" value="eIF3h_C"/>
    <property type="match status" value="2"/>
</dbReference>
<evidence type="ECO:0000313" key="6">
    <source>
        <dbReference type="Proteomes" id="UP000245383"/>
    </source>
</evidence>
<dbReference type="STRING" id="133385.A0A2T9YZT0"/>
<evidence type="ECO:0000259" key="4">
    <source>
        <dbReference type="PROSITE" id="PS50249"/>
    </source>
</evidence>
<dbReference type="InterPro" id="IPR045810">
    <property type="entry name" value="eIF3h_C"/>
</dbReference>
<dbReference type="GO" id="GO:0003743">
    <property type="term" value="F:translation initiation factor activity"/>
    <property type="evidence" value="ECO:0007669"/>
    <property type="project" value="UniProtKB-KW"/>
</dbReference>
<gene>
    <name evidence="5" type="ORF">BB561_000246</name>
</gene>
<sequence length="428" mass="48180">MKQSGHLSVERLLKKEVESYKDLPLAEQIEKLSINLETIPTRVIVDPTVALNIIKHARESYPRYVSGQILGYSLNGVLEITNSFYTPNNLSDAEETKYQLEMLNYMQEVNMDSNLIGWYTSTKISSFMQKSCLDIQLSYQDTPNSSSIVLLYDAERSELGSLALRAYRLSDKYLSLKEKAQLSTTTLISSKIGFKDLFTELPIYIKSQSLTKVLVKEVCSGRINSNDGTVSGDYAKIFEAKSKALLKNSYYSKKNYLCSSIKPISNGLSDTAEGINAQTNICSNLAMPGGQQTDFLNLPNFDLLSLQPLSGIEKNMELIIEGIDSYIQDSNSWMYWKRGAAKELGRRQAYVARKTLENTNRETYGQHPLPIESEKELDSMFRLQPEPDRLDTLLNISQLHDLSKKVNQTSGPGITRLYASFAVQNNAI</sequence>
<dbReference type="InterPro" id="IPR027524">
    <property type="entry name" value="eIF3h"/>
</dbReference>
<dbReference type="EMBL" id="MBFR01000006">
    <property type="protein sequence ID" value="PVU97848.1"/>
    <property type="molecule type" value="Genomic_DNA"/>
</dbReference>
<dbReference type="AlphaFoldDB" id="A0A2T9YZT0"/>
<dbReference type="PROSITE" id="PS50249">
    <property type="entry name" value="MPN"/>
    <property type="match status" value="1"/>
</dbReference>
<organism evidence="5 6">
    <name type="scientific">Smittium simulii</name>
    <dbReference type="NCBI Taxonomy" id="133385"/>
    <lineage>
        <taxon>Eukaryota</taxon>
        <taxon>Fungi</taxon>
        <taxon>Fungi incertae sedis</taxon>
        <taxon>Zoopagomycota</taxon>
        <taxon>Kickxellomycotina</taxon>
        <taxon>Harpellomycetes</taxon>
        <taxon>Harpellales</taxon>
        <taxon>Legeriomycetaceae</taxon>
        <taxon>Smittium</taxon>
    </lineage>
</organism>
<dbReference type="Proteomes" id="UP000245383">
    <property type="component" value="Unassembled WGS sequence"/>
</dbReference>
<dbReference type="InterPro" id="IPR037518">
    <property type="entry name" value="MPN"/>
</dbReference>
<dbReference type="PANTHER" id="PTHR10410">
    <property type="entry name" value="EUKARYOTIC TRANSLATION INITIATION FACTOR 3 -RELATED"/>
    <property type="match status" value="1"/>
</dbReference>
<evidence type="ECO:0000313" key="5">
    <source>
        <dbReference type="EMBL" id="PVU97848.1"/>
    </source>
</evidence>
<accession>A0A2T9YZT0</accession>
<dbReference type="OrthoDB" id="10265695at2759"/>
<dbReference type="Pfam" id="PF01398">
    <property type="entry name" value="JAB"/>
    <property type="match status" value="1"/>
</dbReference>
<protein>
    <recommendedName>
        <fullName evidence="4">MPN domain-containing protein</fullName>
    </recommendedName>
</protein>
<keyword evidence="3" id="KW-0648">Protein biosynthesis</keyword>
<comment type="caution">
    <text evidence="5">The sequence shown here is derived from an EMBL/GenBank/DDBJ whole genome shotgun (WGS) entry which is preliminary data.</text>
</comment>
<keyword evidence="1" id="KW-0963">Cytoplasm</keyword>
<feature type="domain" description="MPN" evidence="4">
    <location>
        <begin position="43"/>
        <end position="173"/>
    </location>
</feature>
<keyword evidence="6" id="KW-1185">Reference proteome</keyword>
<evidence type="ECO:0000256" key="1">
    <source>
        <dbReference type="ARBA" id="ARBA00022490"/>
    </source>
</evidence>
<dbReference type="CDD" id="cd08065">
    <property type="entry name" value="MPN_eIF3h"/>
    <property type="match status" value="1"/>
</dbReference>
<keyword evidence="2" id="KW-0396">Initiation factor</keyword>
<dbReference type="Gene3D" id="3.40.140.10">
    <property type="entry name" value="Cytidine Deaminase, domain 2"/>
    <property type="match status" value="1"/>
</dbReference>
<dbReference type="GO" id="GO:0008237">
    <property type="term" value="F:metallopeptidase activity"/>
    <property type="evidence" value="ECO:0007669"/>
    <property type="project" value="InterPro"/>
</dbReference>
<name>A0A2T9YZT0_9FUNG</name>
<dbReference type="InterPro" id="IPR050242">
    <property type="entry name" value="JAMM_MPN+_peptidase_M67A"/>
</dbReference>
<dbReference type="SMART" id="SM00232">
    <property type="entry name" value="JAB_MPN"/>
    <property type="match status" value="1"/>
</dbReference>